<protein>
    <submittedName>
        <fullName evidence="2">Uncharacterized protein</fullName>
    </submittedName>
</protein>
<dbReference type="EMBL" id="JBHSWN010000001">
    <property type="protein sequence ID" value="MFC6789921.1"/>
    <property type="molecule type" value="Genomic_DNA"/>
</dbReference>
<accession>A0ABW2BIJ2</accession>
<gene>
    <name evidence="2" type="ORF">ACFQE0_10010</name>
</gene>
<organism evidence="2 3">
    <name type="scientific">Methylobacterium komagatae</name>
    <dbReference type="NCBI Taxonomy" id="374425"/>
    <lineage>
        <taxon>Bacteria</taxon>
        <taxon>Pseudomonadati</taxon>
        <taxon>Pseudomonadota</taxon>
        <taxon>Alphaproteobacteria</taxon>
        <taxon>Hyphomicrobiales</taxon>
        <taxon>Methylobacteriaceae</taxon>
        <taxon>Methylobacterium</taxon>
    </lineage>
</organism>
<reference evidence="3" key="1">
    <citation type="journal article" date="2019" name="Int. J. Syst. Evol. Microbiol.">
        <title>The Global Catalogue of Microorganisms (GCM) 10K type strain sequencing project: providing services to taxonomists for standard genome sequencing and annotation.</title>
        <authorList>
            <consortium name="The Broad Institute Genomics Platform"/>
            <consortium name="The Broad Institute Genome Sequencing Center for Infectious Disease"/>
            <person name="Wu L."/>
            <person name="Ma J."/>
        </authorList>
    </citation>
    <scope>NUCLEOTIDE SEQUENCE [LARGE SCALE GENOMIC DNA]</scope>
    <source>
        <strain evidence="3">CCUG 48316</strain>
    </source>
</reference>
<evidence type="ECO:0000313" key="2">
    <source>
        <dbReference type="EMBL" id="MFC6789921.1"/>
    </source>
</evidence>
<name>A0ABW2BIJ2_9HYPH</name>
<sequence length="449" mass="48470">MVPLSDGPGVADIRAGLAAASREGDASPLVQAFRAWVLGAAGPMGDLAAAAAVALGSPGGRSAGHVAILGYGATDPGLAEAFSGTFREGVAWLGARSWFRPHLPPTLEADGLSALGLALGVNRLLHRRDAAWLGALVVRGATAAGLSDLNRSLMVAAAHILEAPARRDLATMLPEARVALADLGIVPADAECRRPAWRNVLRFEPAMGDPARAALTLRAFEALCETNMPARLGRLEPGDVLRVLQGVERSLRLWTWEERPRTPRSALVRWDIENEYHVQNLLWTTLAPLFPDLNAEEYTPPVGHKNPRMDLTVPSLGLVIEVKFVRAGVSFAKIVEEIAADAALYRVDPKWRVLIPFVWDDSFRTEEHPKLIEGLRKLEMVHDAVVIPRPGKMERDAGDRIRPGRTGTRRASKAGAPGIDDIAQCPDSEASESTPRRVNRNVGVLKSRT</sequence>
<keyword evidence="3" id="KW-1185">Reference proteome</keyword>
<dbReference type="RefSeq" id="WP_116655373.1">
    <property type="nucleotide sequence ID" value="NZ_JBHSWN010000001.1"/>
</dbReference>
<feature type="region of interest" description="Disordered" evidence="1">
    <location>
        <begin position="392"/>
        <end position="449"/>
    </location>
</feature>
<comment type="caution">
    <text evidence="2">The sequence shown here is derived from an EMBL/GenBank/DDBJ whole genome shotgun (WGS) entry which is preliminary data.</text>
</comment>
<evidence type="ECO:0000313" key="3">
    <source>
        <dbReference type="Proteomes" id="UP001596292"/>
    </source>
</evidence>
<dbReference type="Pfam" id="PF18742">
    <property type="entry name" value="DpnII-MboI"/>
    <property type="match status" value="1"/>
</dbReference>
<dbReference type="Proteomes" id="UP001596292">
    <property type="component" value="Unassembled WGS sequence"/>
</dbReference>
<evidence type="ECO:0000256" key="1">
    <source>
        <dbReference type="SAM" id="MobiDB-lite"/>
    </source>
</evidence>
<feature type="compositionally biased region" description="Basic and acidic residues" evidence="1">
    <location>
        <begin position="392"/>
        <end position="402"/>
    </location>
</feature>
<proteinExistence type="predicted"/>